<evidence type="ECO:0000313" key="3">
    <source>
        <dbReference type="EMBL" id="AFK46351.1"/>
    </source>
</evidence>
<name>I3T1F9_LOTJA</name>
<dbReference type="InterPro" id="IPR005123">
    <property type="entry name" value="Oxoglu/Fe-dep_dioxygenase_dom"/>
</dbReference>
<dbReference type="EMBL" id="BT146557">
    <property type="protein sequence ID" value="AFK46351.1"/>
    <property type="molecule type" value="mRNA"/>
</dbReference>
<evidence type="ECO:0000256" key="1">
    <source>
        <dbReference type="RuleBase" id="RU003682"/>
    </source>
</evidence>
<keyword evidence="1" id="KW-0560">Oxidoreductase</keyword>
<feature type="domain" description="Fe2OG dioxygenase" evidence="2">
    <location>
        <begin position="120"/>
        <end position="220"/>
    </location>
</feature>
<dbReference type="InterPro" id="IPR027443">
    <property type="entry name" value="IPNS-like_sf"/>
</dbReference>
<dbReference type="InterPro" id="IPR055296">
    <property type="entry name" value="SRL2-like"/>
</dbReference>
<dbReference type="Gene3D" id="2.60.120.330">
    <property type="entry name" value="B-lactam Antibiotic, Isopenicillin N Synthase, Chain"/>
    <property type="match status" value="1"/>
</dbReference>
<comment type="similarity">
    <text evidence="1">Belongs to the iron/ascorbate-dependent oxidoreductase family.</text>
</comment>
<dbReference type="Pfam" id="PF03171">
    <property type="entry name" value="2OG-FeII_Oxy"/>
    <property type="match status" value="1"/>
</dbReference>
<protein>
    <recommendedName>
        <fullName evidence="2">Fe2OG dioxygenase domain-containing protein</fullName>
    </recommendedName>
</protein>
<proteinExistence type="evidence at transcript level"/>
<dbReference type="PANTHER" id="PTHR46087:SF19">
    <property type="entry name" value="CYCLIN-LIKE PROTEIN"/>
    <property type="match status" value="1"/>
</dbReference>
<dbReference type="GO" id="GO:0016491">
    <property type="term" value="F:oxidoreductase activity"/>
    <property type="evidence" value="ECO:0007669"/>
    <property type="project" value="UniProtKB-KW"/>
</dbReference>
<dbReference type="SUPFAM" id="SSF51197">
    <property type="entry name" value="Clavaminate synthase-like"/>
    <property type="match status" value="1"/>
</dbReference>
<keyword evidence="1" id="KW-0479">Metal-binding</keyword>
<organism evidence="3">
    <name type="scientific">Lotus japonicus</name>
    <name type="common">Lotus corniculatus var. japonicus</name>
    <dbReference type="NCBI Taxonomy" id="34305"/>
    <lineage>
        <taxon>Eukaryota</taxon>
        <taxon>Viridiplantae</taxon>
        <taxon>Streptophyta</taxon>
        <taxon>Embryophyta</taxon>
        <taxon>Tracheophyta</taxon>
        <taxon>Spermatophyta</taxon>
        <taxon>Magnoliopsida</taxon>
        <taxon>eudicotyledons</taxon>
        <taxon>Gunneridae</taxon>
        <taxon>Pentapetalae</taxon>
        <taxon>rosids</taxon>
        <taxon>fabids</taxon>
        <taxon>Fabales</taxon>
        <taxon>Fabaceae</taxon>
        <taxon>Papilionoideae</taxon>
        <taxon>50 kb inversion clade</taxon>
        <taxon>NPAAA clade</taxon>
        <taxon>Hologalegina</taxon>
        <taxon>robinioid clade</taxon>
        <taxon>Loteae</taxon>
        <taxon>Lotus</taxon>
    </lineage>
</organism>
<dbReference type="PANTHER" id="PTHR46087">
    <property type="entry name" value="PUTATIVE, EXPRESSED-RELATED"/>
    <property type="match status" value="1"/>
</dbReference>
<accession>I3T1F9</accession>
<sequence length="255" mass="28340">MGVMSRRVVPVCGNLCCMCPSLRASSRQPVKRYKKLLTDIFPRNQEAEPNDRKIGKLCDYASKNPLRIPKVTDNLEQICYKDLRNEVFGSVKVRKLGLMLLDLICTGLGLDSGYFNDELSSGQMMAINHYPPCPDPSLTLGLPKHSDGNLITLLYQVDNHGLQVLKDGQWFGLEPLPNALVVNISHMLQIMSNGKLTSADHRVVTNKRVARTTIACFIHPSHDCQNEPAKALVDMMIRIPLCTSLLNTKASIVAL</sequence>
<dbReference type="InterPro" id="IPR044861">
    <property type="entry name" value="IPNS-like_FE2OG_OXY"/>
</dbReference>
<dbReference type="AlphaFoldDB" id="I3T1F9"/>
<dbReference type="GO" id="GO:0046872">
    <property type="term" value="F:metal ion binding"/>
    <property type="evidence" value="ECO:0007669"/>
    <property type="project" value="UniProtKB-KW"/>
</dbReference>
<dbReference type="PROSITE" id="PS51471">
    <property type="entry name" value="FE2OG_OXY"/>
    <property type="match status" value="1"/>
</dbReference>
<keyword evidence="1" id="KW-0408">Iron</keyword>
<reference evidence="3" key="1">
    <citation type="submission" date="2012-05" db="EMBL/GenBank/DDBJ databases">
        <authorList>
            <person name="Krishnakumar V."/>
            <person name="Cheung F."/>
            <person name="Xiao Y."/>
            <person name="Chan A."/>
            <person name="Moskal W.A."/>
            <person name="Town C.D."/>
        </authorList>
    </citation>
    <scope>NUCLEOTIDE SEQUENCE</scope>
</reference>
<evidence type="ECO:0000259" key="2">
    <source>
        <dbReference type="PROSITE" id="PS51471"/>
    </source>
</evidence>